<dbReference type="SUPFAM" id="SSF82771">
    <property type="entry name" value="GIY-YIG endonuclease"/>
    <property type="match status" value="1"/>
</dbReference>
<name>A0ABT9U4F7_PAEHA</name>
<dbReference type="InterPro" id="IPR036876">
    <property type="entry name" value="UVR_dom_sf"/>
</dbReference>
<dbReference type="EMBL" id="JAUSSU010000006">
    <property type="protein sequence ID" value="MDQ0113873.1"/>
    <property type="molecule type" value="Genomic_DNA"/>
</dbReference>
<evidence type="ECO:0000313" key="2">
    <source>
        <dbReference type="EMBL" id="MDQ0113873.1"/>
    </source>
</evidence>
<comment type="caution">
    <text evidence="2">The sequence shown here is derived from an EMBL/GenBank/DDBJ whole genome shotgun (WGS) entry which is preliminary data.</text>
</comment>
<dbReference type="RefSeq" id="WP_307205134.1">
    <property type="nucleotide sequence ID" value="NZ_JAUSSU010000006.1"/>
</dbReference>
<gene>
    <name evidence="2" type="ORF">J2T15_003316</name>
</gene>
<proteinExistence type="predicted"/>
<protein>
    <submittedName>
        <fullName evidence="2">Excinuclease ABC subunit C</fullName>
    </submittedName>
</protein>
<dbReference type="Pfam" id="PF01541">
    <property type="entry name" value="GIY-YIG"/>
    <property type="match status" value="1"/>
</dbReference>
<evidence type="ECO:0000313" key="3">
    <source>
        <dbReference type="Proteomes" id="UP001229346"/>
    </source>
</evidence>
<dbReference type="PANTHER" id="PTHR30562:SF1">
    <property type="entry name" value="UVRABC SYSTEM PROTEIN C"/>
    <property type="match status" value="1"/>
</dbReference>
<dbReference type="CDD" id="cd10434">
    <property type="entry name" value="GIY-YIG_UvrC_Cho"/>
    <property type="match status" value="1"/>
</dbReference>
<dbReference type="PANTHER" id="PTHR30562">
    <property type="entry name" value="UVRC/OXIDOREDUCTASE"/>
    <property type="match status" value="1"/>
</dbReference>
<dbReference type="InterPro" id="IPR035901">
    <property type="entry name" value="GIY-YIG_endonuc_sf"/>
</dbReference>
<keyword evidence="3" id="KW-1185">Reference proteome</keyword>
<feature type="domain" description="GIY-YIG" evidence="1">
    <location>
        <begin position="12"/>
        <end position="90"/>
    </location>
</feature>
<dbReference type="SMART" id="SM00465">
    <property type="entry name" value="GIYc"/>
    <property type="match status" value="1"/>
</dbReference>
<evidence type="ECO:0000259" key="1">
    <source>
        <dbReference type="PROSITE" id="PS50164"/>
    </source>
</evidence>
<dbReference type="Proteomes" id="UP001229346">
    <property type="component" value="Unassembled WGS sequence"/>
</dbReference>
<sequence>MSFTFNAAHYPESPGCYMMKGADGRILYIGKSKSLRNRLRSYFTKQHENKRIKQLVDEIASIEIVLVNNEAESLLLENNLIKRHKPPYNRALMKEESGYAYLQFTKEKLPRLGVYYRNQANRLSKEATGEKLGPFKSSRYRDALLAFVAEHYGLRTCDPMPKRVCLQYHIGKCGGVCEGLVSEADYLDQVREASELLADQGEGLMEALYTKMEQYAEHMQFEKAQRLLLNIRNLEQASDKQIVERQAAIDQDILYFEGTYVLIASVKEGMLSDFQLLPLEDGSAEGAYDRFLIKHYGEIEGDSRPSEIIVNAINDAVKVRAALKRSGAACMKITLPKRGIKYELLQLCRRNYEYRVNASE</sequence>
<organism evidence="2 3">
    <name type="scientific">Paenibacillus harenae</name>
    <dbReference type="NCBI Taxonomy" id="306543"/>
    <lineage>
        <taxon>Bacteria</taxon>
        <taxon>Bacillati</taxon>
        <taxon>Bacillota</taxon>
        <taxon>Bacilli</taxon>
        <taxon>Bacillales</taxon>
        <taxon>Paenibacillaceae</taxon>
        <taxon>Paenibacillus</taxon>
    </lineage>
</organism>
<dbReference type="PROSITE" id="PS50164">
    <property type="entry name" value="GIY_YIG"/>
    <property type="match status" value="1"/>
</dbReference>
<reference evidence="2 3" key="1">
    <citation type="submission" date="2023-07" db="EMBL/GenBank/DDBJ databases">
        <title>Sorghum-associated microbial communities from plants grown in Nebraska, USA.</title>
        <authorList>
            <person name="Schachtman D."/>
        </authorList>
    </citation>
    <scope>NUCLEOTIDE SEQUENCE [LARGE SCALE GENOMIC DNA]</scope>
    <source>
        <strain evidence="2 3">CC482</strain>
    </source>
</reference>
<dbReference type="InterPro" id="IPR047296">
    <property type="entry name" value="GIY-YIG_UvrC_Cho"/>
</dbReference>
<dbReference type="Gene3D" id="3.40.1440.10">
    <property type="entry name" value="GIY-YIG endonuclease"/>
    <property type="match status" value="1"/>
</dbReference>
<dbReference type="InterPro" id="IPR000305">
    <property type="entry name" value="GIY-YIG_endonuc"/>
</dbReference>
<dbReference type="SUPFAM" id="SSF46600">
    <property type="entry name" value="C-terminal UvrC-binding domain of UvrB"/>
    <property type="match status" value="1"/>
</dbReference>
<dbReference type="Pfam" id="PF22920">
    <property type="entry name" value="UvrC_RNaseH"/>
    <property type="match status" value="1"/>
</dbReference>
<accession>A0ABT9U4F7</accession>
<dbReference type="InterPro" id="IPR050066">
    <property type="entry name" value="UvrABC_protein_C"/>
</dbReference>